<evidence type="ECO:0000313" key="2">
    <source>
        <dbReference type="EMBL" id="EEG69894.1"/>
    </source>
</evidence>
<gene>
    <name evidence="2" type="ORF">BIFPSEUDO_04476</name>
</gene>
<reference evidence="2 3" key="1">
    <citation type="submission" date="2009-02" db="EMBL/GenBank/DDBJ databases">
        <title>Draft genome sequence of Bifidobacterium pseudocatenulatum (DSM 20438).</title>
        <authorList>
            <person name="Sudarsanam P."/>
            <person name="Ley R."/>
            <person name="Guruge J."/>
            <person name="Turnbaugh P.J."/>
            <person name="Mahowald M."/>
            <person name="Liep D."/>
            <person name="Gordon J."/>
        </authorList>
    </citation>
    <scope>NUCLEOTIDE SEQUENCE [LARGE SCALE GENOMIC DNA]</scope>
    <source>
        <strain evidence="2 3">DSM 20438</strain>
    </source>
</reference>
<dbReference type="Proteomes" id="UP000003875">
    <property type="component" value="Unassembled WGS sequence"/>
</dbReference>
<dbReference type="AlphaFoldDB" id="C0BVM7"/>
<keyword evidence="1" id="KW-1133">Transmembrane helix</keyword>
<sequence length="71" mass="8194">MSSFALSRFRQASFLESGFEIDRFVIIFYSVMICRLAFEAIIGFFRGVCRPEGRMVDALADSTDEGRLRMR</sequence>
<organism evidence="2 3">
    <name type="scientific">Bifidobacterium pseudocatenulatum DSM 20438 = JCM 1200 = LMG 10505</name>
    <dbReference type="NCBI Taxonomy" id="547043"/>
    <lineage>
        <taxon>Bacteria</taxon>
        <taxon>Bacillati</taxon>
        <taxon>Actinomycetota</taxon>
        <taxon>Actinomycetes</taxon>
        <taxon>Bifidobacteriales</taxon>
        <taxon>Bifidobacteriaceae</taxon>
        <taxon>Bifidobacterium</taxon>
    </lineage>
</organism>
<reference evidence="2 3" key="2">
    <citation type="submission" date="2009-02" db="EMBL/GenBank/DDBJ databases">
        <authorList>
            <person name="Fulton L."/>
            <person name="Clifton S."/>
            <person name="Fulton B."/>
            <person name="Xu J."/>
            <person name="Minx P."/>
            <person name="Pepin K.H."/>
            <person name="Johnson M."/>
            <person name="Bhonagiri V."/>
            <person name="Nash W.E."/>
            <person name="Mardis E.R."/>
            <person name="Wilson R.K."/>
        </authorList>
    </citation>
    <scope>NUCLEOTIDE SEQUENCE [LARGE SCALE GENOMIC DNA]</scope>
    <source>
        <strain evidence="2 3">DSM 20438</strain>
    </source>
</reference>
<accession>C0BVM7</accession>
<keyword evidence="1" id="KW-0812">Transmembrane</keyword>
<name>C0BVM7_BIFPS</name>
<comment type="caution">
    <text evidence="2">The sequence shown here is derived from an EMBL/GenBank/DDBJ whole genome shotgun (WGS) entry which is preliminary data.</text>
</comment>
<dbReference type="EMBL" id="ABXX02000010">
    <property type="protein sequence ID" value="EEG69894.1"/>
    <property type="molecule type" value="Genomic_DNA"/>
</dbReference>
<evidence type="ECO:0000256" key="1">
    <source>
        <dbReference type="SAM" id="Phobius"/>
    </source>
</evidence>
<proteinExistence type="predicted"/>
<keyword evidence="1" id="KW-0472">Membrane</keyword>
<feature type="transmembrane region" description="Helical" evidence="1">
    <location>
        <begin position="24"/>
        <end position="45"/>
    </location>
</feature>
<evidence type="ECO:0000313" key="3">
    <source>
        <dbReference type="Proteomes" id="UP000003875"/>
    </source>
</evidence>
<protein>
    <submittedName>
        <fullName evidence="2">Uncharacterized protein</fullName>
    </submittedName>
</protein>